<dbReference type="InParanoid" id="A0A194X3F6"/>
<gene>
    <name evidence="1" type="ORF">LY89DRAFT_136730</name>
</gene>
<organism evidence="1 2">
    <name type="scientific">Mollisia scopiformis</name>
    <name type="common">Conifer needle endophyte fungus</name>
    <name type="synonym">Phialocephala scopiformis</name>
    <dbReference type="NCBI Taxonomy" id="149040"/>
    <lineage>
        <taxon>Eukaryota</taxon>
        <taxon>Fungi</taxon>
        <taxon>Dikarya</taxon>
        <taxon>Ascomycota</taxon>
        <taxon>Pezizomycotina</taxon>
        <taxon>Leotiomycetes</taxon>
        <taxon>Helotiales</taxon>
        <taxon>Mollisiaceae</taxon>
        <taxon>Mollisia</taxon>
    </lineage>
</organism>
<sequence>MDRGGITAWSGVLLHSMIGEVFPNLRATIASRMGKRIMHTFHLYHALCSLFDTTFEFKQTFDCRQIAGSMSGIRCHNQIFAL</sequence>
<protein>
    <submittedName>
        <fullName evidence="1">Uncharacterized protein</fullName>
    </submittedName>
</protein>
<dbReference type="EMBL" id="KQ947420">
    <property type="protein sequence ID" value="KUJ14357.1"/>
    <property type="molecule type" value="Genomic_DNA"/>
</dbReference>
<name>A0A194X3F6_MOLSC</name>
<evidence type="ECO:0000313" key="2">
    <source>
        <dbReference type="Proteomes" id="UP000070700"/>
    </source>
</evidence>
<evidence type="ECO:0000313" key="1">
    <source>
        <dbReference type="EMBL" id="KUJ14357.1"/>
    </source>
</evidence>
<dbReference type="KEGG" id="psco:LY89DRAFT_136730"/>
<keyword evidence="2" id="KW-1185">Reference proteome</keyword>
<dbReference type="RefSeq" id="XP_018068712.1">
    <property type="nucleotide sequence ID" value="XM_018205279.1"/>
</dbReference>
<dbReference type="AlphaFoldDB" id="A0A194X3F6"/>
<dbReference type="GeneID" id="28815005"/>
<reference evidence="1 2" key="1">
    <citation type="submission" date="2015-10" db="EMBL/GenBank/DDBJ databases">
        <title>Full genome of DAOMC 229536 Phialocephala scopiformis, a fungal endophyte of spruce producing the potent anti-insectan compound rugulosin.</title>
        <authorList>
            <consortium name="DOE Joint Genome Institute"/>
            <person name="Walker A.K."/>
            <person name="Frasz S.L."/>
            <person name="Seifert K.A."/>
            <person name="Miller J.D."/>
            <person name="Mondo S.J."/>
            <person name="Labutti K."/>
            <person name="Lipzen A."/>
            <person name="Dockter R."/>
            <person name="Kennedy M."/>
            <person name="Grigoriev I.V."/>
            <person name="Spatafora J.W."/>
        </authorList>
    </citation>
    <scope>NUCLEOTIDE SEQUENCE [LARGE SCALE GENOMIC DNA]</scope>
    <source>
        <strain evidence="1 2">CBS 120377</strain>
    </source>
</reference>
<proteinExistence type="predicted"/>
<dbReference type="Proteomes" id="UP000070700">
    <property type="component" value="Unassembled WGS sequence"/>
</dbReference>
<accession>A0A194X3F6</accession>